<protein>
    <submittedName>
        <fullName evidence="1">Uncharacterized protein</fullName>
    </submittedName>
</protein>
<comment type="caution">
    <text evidence="1">The sequence shown here is derived from an EMBL/GenBank/DDBJ whole genome shotgun (WGS) entry which is preliminary data.</text>
</comment>
<feature type="non-terminal residue" evidence="1">
    <location>
        <position position="1"/>
    </location>
</feature>
<evidence type="ECO:0000313" key="1">
    <source>
        <dbReference type="EMBL" id="ETJ38458.1"/>
    </source>
</evidence>
<proteinExistence type="predicted"/>
<accession>W1Y7C2</accession>
<name>W1Y7C2_9ZZZZ</name>
<organism evidence="1">
    <name type="scientific">human gut metagenome</name>
    <dbReference type="NCBI Taxonomy" id="408170"/>
    <lineage>
        <taxon>unclassified sequences</taxon>
        <taxon>metagenomes</taxon>
        <taxon>organismal metagenomes</taxon>
    </lineage>
</organism>
<reference evidence="1" key="1">
    <citation type="submission" date="2013-12" db="EMBL/GenBank/DDBJ databases">
        <title>A Varibaculum cambriense genome reconstructed from a premature infant gut community with otherwise low bacterial novelty that shifts toward anaerobic metabolism during the third week of life.</title>
        <authorList>
            <person name="Brown C.T."/>
            <person name="Sharon I."/>
            <person name="Thomas B.C."/>
            <person name="Castelle C.J."/>
            <person name="Morowitz M.J."/>
            <person name="Banfield J.F."/>
        </authorList>
    </citation>
    <scope>NUCLEOTIDE SEQUENCE</scope>
</reference>
<feature type="non-terminal residue" evidence="1">
    <location>
        <position position="68"/>
    </location>
</feature>
<dbReference type="AlphaFoldDB" id="W1Y7C2"/>
<sequence length="68" mass="7748">TTSDIDINSNYVLKIDTILDESKLRNKIEKVIYLNNSNLSKNLNNVKLADNLIVGAFLHEKYFSDSNC</sequence>
<gene>
    <name evidence="1" type="ORF">Q604_UNBC07435G0001</name>
</gene>
<dbReference type="EMBL" id="AZMM01007435">
    <property type="protein sequence ID" value="ETJ38458.1"/>
    <property type="molecule type" value="Genomic_DNA"/>
</dbReference>